<keyword evidence="2" id="KW-0378">Hydrolase</keyword>
<evidence type="ECO:0000313" key="3">
    <source>
        <dbReference type="Proteomes" id="UP000534286"/>
    </source>
</evidence>
<keyword evidence="3" id="KW-1185">Reference proteome</keyword>
<reference evidence="2 3" key="1">
    <citation type="submission" date="2020-08" db="EMBL/GenBank/DDBJ databases">
        <title>Sequencing the genomes of 1000 actinobacteria strains.</title>
        <authorList>
            <person name="Klenk H.-P."/>
        </authorList>
    </citation>
    <scope>NUCLEOTIDE SEQUENCE [LARGE SCALE GENOMIC DNA]</scope>
    <source>
        <strain evidence="2 3">DSM 43023</strain>
    </source>
</reference>
<dbReference type="Proteomes" id="UP000534286">
    <property type="component" value="Unassembled WGS sequence"/>
</dbReference>
<dbReference type="AlphaFoldDB" id="A0A7W7RTH8"/>
<dbReference type="GO" id="GO:0016787">
    <property type="term" value="F:hydrolase activity"/>
    <property type="evidence" value="ECO:0007669"/>
    <property type="project" value="UniProtKB-KW"/>
</dbReference>
<comment type="caution">
    <text evidence="2">The sequence shown here is derived from an EMBL/GenBank/DDBJ whole genome shotgun (WGS) entry which is preliminary data.</text>
</comment>
<gene>
    <name evidence="2" type="ORF">FHR32_002228</name>
</gene>
<name>A0A7W7RTH8_9ACTN</name>
<dbReference type="InterPro" id="IPR015878">
    <property type="entry name" value="Ado_hCys_hydrolase_NAD-bd"/>
</dbReference>
<evidence type="ECO:0000313" key="2">
    <source>
        <dbReference type="EMBL" id="MBB4937923.1"/>
    </source>
</evidence>
<sequence>MSDGHRRAQTAIQAILRLTNLLMTGKRVAVIGHEPELAARLRAMGAQTLVADPAAALDGHRVMSEDEAVAIADLVVGATEAHLPFLRDGAIVVRAEPSEMSRKPDLYEAPGLFAGMAGVRVRDGVTGYRLGPGREVFVLDLAC</sequence>
<protein>
    <submittedName>
        <fullName evidence="2">S-adenosylhomocysteine hydrolase</fullName>
    </submittedName>
</protein>
<dbReference type="EMBL" id="JACHJU010000001">
    <property type="protein sequence ID" value="MBB4937923.1"/>
    <property type="molecule type" value="Genomic_DNA"/>
</dbReference>
<dbReference type="Gene3D" id="3.40.50.720">
    <property type="entry name" value="NAD(P)-binding Rossmann-like Domain"/>
    <property type="match status" value="1"/>
</dbReference>
<dbReference type="SMART" id="SM00997">
    <property type="entry name" value="AdoHcyase_NAD"/>
    <property type="match status" value="1"/>
</dbReference>
<accession>A0A7W7RTH8</accession>
<organism evidence="2 3">
    <name type="scientific">Streptosporangium album</name>
    <dbReference type="NCBI Taxonomy" id="47479"/>
    <lineage>
        <taxon>Bacteria</taxon>
        <taxon>Bacillati</taxon>
        <taxon>Actinomycetota</taxon>
        <taxon>Actinomycetes</taxon>
        <taxon>Streptosporangiales</taxon>
        <taxon>Streptosporangiaceae</taxon>
        <taxon>Streptosporangium</taxon>
    </lineage>
</organism>
<proteinExistence type="predicted"/>
<evidence type="ECO:0000259" key="1">
    <source>
        <dbReference type="SMART" id="SM00997"/>
    </source>
</evidence>
<dbReference type="InterPro" id="IPR036291">
    <property type="entry name" value="NAD(P)-bd_dom_sf"/>
</dbReference>
<feature type="domain" description="S-adenosyl-L-homocysteine hydrolase NAD binding" evidence="1">
    <location>
        <begin position="3"/>
        <end position="141"/>
    </location>
</feature>
<dbReference type="RefSeq" id="WP_184754208.1">
    <property type="nucleotide sequence ID" value="NZ_BAABEK010000014.1"/>
</dbReference>
<dbReference type="SUPFAM" id="SSF51735">
    <property type="entry name" value="NAD(P)-binding Rossmann-fold domains"/>
    <property type="match status" value="1"/>
</dbReference>